<keyword evidence="2" id="KW-1185">Reference proteome</keyword>
<name>A0ABT9CG01_9BACL</name>
<evidence type="ECO:0000313" key="2">
    <source>
        <dbReference type="Proteomes" id="UP001240171"/>
    </source>
</evidence>
<gene>
    <name evidence="1" type="ORF">Q5741_17535</name>
</gene>
<protein>
    <submittedName>
        <fullName evidence="1">Uncharacterized protein</fullName>
    </submittedName>
</protein>
<evidence type="ECO:0000313" key="1">
    <source>
        <dbReference type="EMBL" id="MDO7908208.1"/>
    </source>
</evidence>
<sequence>MKSSHTGQVQVYVMPPNEGYSEKWSAAIPVQEGEVQLFLCIPDQLARIDGIRIDPPEAAEVKLKRLTLMGE</sequence>
<accession>A0ABT9CG01</accession>
<dbReference type="Proteomes" id="UP001240171">
    <property type="component" value="Unassembled WGS sequence"/>
</dbReference>
<dbReference type="EMBL" id="JAUQTB010000013">
    <property type="protein sequence ID" value="MDO7908208.1"/>
    <property type="molecule type" value="Genomic_DNA"/>
</dbReference>
<reference evidence="1 2" key="1">
    <citation type="submission" date="2023-07" db="EMBL/GenBank/DDBJ databases">
        <title>Paenibacillus sp. JX-17 nov. isolated from soil.</title>
        <authorList>
            <person name="Wan Y."/>
            <person name="Liu B."/>
        </authorList>
    </citation>
    <scope>NUCLEOTIDE SEQUENCE [LARGE SCALE GENOMIC DNA]</scope>
    <source>
        <strain evidence="1 2">JX-17</strain>
    </source>
</reference>
<proteinExistence type="predicted"/>
<dbReference type="RefSeq" id="WP_305025432.1">
    <property type="nucleotide sequence ID" value="NZ_JAUQTB010000013.1"/>
</dbReference>
<organism evidence="1 2">
    <name type="scientific">Paenibacillus lacisoli</name>
    <dbReference type="NCBI Taxonomy" id="3064525"/>
    <lineage>
        <taxon>Bacteria</taxon>
        <taxon>Bacillati</taxon>
        <taxon>Bacillota</taxon>
        <taxon>Bacilli</taxon>
        <taxon>Bacillales</taxon>
        <taxon>Paenibacillaceae</taxon>
        <taxon>Paenibacillus</taxon>
    </lineage>
</organism>
<comment type="caution">
    <text evidence="1">The sequence shown here is derived from an EMBL/GenBank/DDBJ whole genome shotgun (WGS) entry which is preliminary data.</text>
</comment>